<dbReference type="EMBL" id="CP047898">
    <property type="protein sequence ID" value="QHK19718.1"/>
    <property type="molecule type" value="Genomic_DNA"/>
</dbReference>
<keyword evidence="3" id="KW-1185">Reference proteome</keyword>
<evidence type="ECO:0000313" key="2">
    <source>
        <dbReference type="EMBL" id="QHK19718.1"/>
    </source>
</evidence>
<dbReference type="Proteomes" id="UP000464186">
    <property type="component" value="Chromosome"/>
</dbReference>
<evidence type="ECO:0000313" key="3">
    <source>
        <dbReference type="Proteomes" id="UP000464186"/>
    </source>
</evidence>
<accession>A0A6P1NK52</accession>
<reference evidence="2 3" key="1">
    <citation type="submission" date="2020-01" db="EMBL/GenBank/DDBJ databases">
        <title>Pseudarthrobacter psychrotolerans sp. nov., isolated from antarctic soil.</title>
        <authorList>
            <person name="Shin Y."/>
            <person name="Park W."/>
        </authorList>
    </citation>
    <scope>NUCLEOTIDE SEQUENCE [LARGE SCALE GENOMIC DNA]</scope>
    <source>
        <strain evidence="2 3">YJ56</strain>
    </source>
</reference>
<protein>
    <submittedName>
        <fullName evidence="2">Uncharacterized protein</fullName>
    </submittedName>
</protein>
<name>A0A6P1NK52_9MICC</name>
<feature type="region of interest" description="Disordered" evidence="1">
    <location>
        <begin position="173"/>
        <end position="196"/>
    </location>
</feature>
<gene>
    <name evidence="2" type="ORF">GU243_08245</name>
</gene>
<dbReference type="KEGG" id="psey:GU243_08245"/>
<sequence length="196" mass="21979">MSIIETRKDAITSAIAMIAEKGPKLLLNRVNFSLEEDGVETITPSELTGLLTLEGDPNDPAQVEFRLALSRWDQTTDAQWLSEAPKPATHPKGPERRSYVLGRLGFSEHEFDLINSAYPIINAGTIVANPTDDGRWPWYSSERRTRSHYWDVYQGYSNAADSLLKQSWRWTNQPQKSLAGSPTPHGTKPTRLKALS</sequence>
<evidence type="ECO:0000256" key="1">
    <source>
        <dbReference type="SAM" id="MobiDB-lite"/>
    </source>
</evidence>
<dbReference type="AlphaFoldDB" id="A0A6P1NK52"/>
<proteinExistence type="predicted"/>
<organism evidence="2 3">
    <name type="scientific">Pseudarthrobacter psychrotolerans</name>
    <dbReference type="NCBI Taxonomy" id="2697569"/>
    <lineage>
        <taxon>Bacteria</taxon>
        <taxon>Bacillati</taxon>
        <taxon>Actinomycetota</taxon>
        <taxon>Actinomycetes</taxon>
        <taxon>Micrococcales</taxon>
        <taxon>Micrococcaceae</taxon>
        <taxon>Pseudarthrobacter</taxon>
    </lineage>
</organism>